<name>K9XYU1_STAC7</name>
<evidence type="ECO:0008006" key="3">
    <source>
        <dbReference type="Google" id="ProtNLM"/>
    </source>
</evidence>
<dbReference type="Proteomes" id="UP000010473">
    <property type="component" value="Chromosome"/>
</dbReference>
<reference evidence="2" key="1">
    <citation type="journal article" date="2013" name="Proc. Natl. Acad. Sci. U.S.A.">
        <title>Improving the coverage of the cyanobacterial phylum using diversity-driven genome sequencing.</title>
        <authorList>
            <person name="Shih P.M."/>
            <person name="Wu D."/>
            <person name="Latifi A."/>
            <person name="Axen S.D."/>
            <person name="Fewer D.P."/>
            <person name="Talla E."/>
            <person name="Calteau A."/>
            <person name="Cai F."/>
            <person name="Tandeau de Marsac N."/>
            <person name="Rippka R."/>
            <person name="Herdman M."/>
            <person name="Sivonen K."/>
            <person name="Coursin T."/>
            <person name="Laurent T."/>
            <person name="Goodwin L."/>
            <person name="Nolan M."/>
            <person name="Davenport K.W."/>
            <person name="Han C.S."/>
            <person name="Rubin E.M."/>
            <person name="Eisen J.A."/>
            <person name="Woyke T."/>
            <person name="Gugger M."/>
            <person name="Kerfeld C.A."/>
        </authorList>
    </citation>
    <scope>NUCLEOTIDE SEQUENCE [LARGE SCALE GENOMIC DNA]</scope>
    <source>
        <strain evidence="2">ATCC 29371 / PCC 7437</strain>
    </source>
</reference>
<dbReference type="HOGENOM" id="CLU_2773892_0_0_3"/>
<dbReference type="RefSeq" id="WP_015194504.1">
    <property type="nucleotide sequence ID" value="NC_019748.1"/>
</dbReference>
<evidence type="ECO:0000313" key="2">
    <source>
        <dbReference type="Proteomes" id="UP000010473"/>
    </source>
</evidence>
<accession>K9XYU1</accession>
<gene>
    <name evidence="1" type="ordered locus">Sta7437_3336</name>
</gene>
<dbReference type="AlphaFoldDB" id="K9XYU1"/>
<organism evidence="1 2">
    <name type="scientific">Stanieria cyanosphaera (strain ATCC 29371 / PCC 7437)</name>
    <dbReference type="NCBI Taxonomy" id="111780"/>
    <lineage>
        <taxon>Bacteria</taxon>
        <taxon>Bacillati</taxon>
        <taxon>Cyanobacteriota</taxon>
        <taxon>Cyanophyceae</taxon>
        <taxon>Pleurocapsales</taxon>
        <taxon>Dermocarpellaceae</taxon>
        <taxon>Stanieria</taxon>
    </lineage>
</organism>
<proteinExistence type="predicted"/>
<dbReference type="EMBL" id="CP003653">
    <property type="protein sequence ID" value="AFZ36842.1"/>
    <property type="molecule type" value="Genomic_DNA"/>
</dbReference>
<evidence type="ECO:0000313" key="1">
    <source>
        <dbReference type="EMBL" id="AFZ36842.1"/>
    </source>
</evidence>
<dbReference type="KEGG" id="scs:Sta7437_3336"/>
<protein>
    <recommendedName>
        <fullName evidence="3">DUF2281 domain-containing protein</fullName>
    </recommendedName>
</protein>
<keyword evidence="2" id="KW-1185">Reference proteome</keyword>
<sequence length="69" mass="8086">MTNSLIEKQIITKLQQLDAQQQQQVLNFTRFLINNNSVNNFELNNTLTNQNNGIIVENIEKCSELTNWY</sequence>